<gene>
    <name evidence="1" type="ORF">M6B38_243540</name>
</gene>
<dbReference type="EMBL" id="JANAVB010044156">
    <property type="protein sequence ID" value="KAJ6792117.1"/>
    <property type="molecule type" value="Genomic_DNA"/>
</dbReference>
<dbReference type="Proteomes" id="UP001140949">
    <property type="component" value="Unassembled WGS sequence"/>
</dbReference>
<accession>A0AAX6DK00</accession>
<comment type="caution">
    <text evidence="1">The sequence shown here is derived from an EMBL/GenBank/DDBJ whole genome shotgun (WGS) entry which is preliminary data.</text>
</comment>
<sequence>MANSSREVYLSLLAESQGSPSCTFPFALNLRL</sequence>
<evidence type="ECO:0000313" key="1">
    <source>
        <dbReference type="EMBL" id="KAJ6792117.1"/>
    </source>
</evidence>
<protein>
    <submittedName>
        <fullName evidence="1">Protein CHLOROPLAST ENHANCING STRESS TOLERANCE, chloroplastic</fullName>
    </submittedName>
</protein>
<organism evidence="1 2">
    <name type="scientific">Iris pallida</name>
    <name type="common">Sweet iris</name>
    <dbReference type="NCBI Taxonomy" id="29817"/>
    <lineage>
        <taxon>Eukaryota</taxon>
        <taxon>Viridiplantae</taxon>
        <taxon>Streptophyta</taxon>
        <taxon>Embryophyta</taxon>
        <taxon>Tracheophyta</taxon>
        <taxon>Spermatophyta</taxon>
        <taxon>Magnoliopsida</taxon>
        <taxon>Liliopsida</taxon>
        <taxon>Asparagales</taxon>
        <taxon>Iridaceae</taxon>
        <taxon>Iridoideae</taxon>
        <taxon>Irideae</taxon>
        <taxon>Iris</taxon>
    </lineage>
</organism>
<keyword evidence="2" id="KW-1185">Reference proteome</keyword>
<name>A0AAX6DK00_IRIPA</name>
<dbReference type="AlphaFoldDB" id="A0AAX6DK00"/>
<reference evidence="1" key="1">
    <citation type="journal article" date="2023" name="GigaByte">
        <title>Genome assembly of the bearded iris, Iris pallida Lam.</title>
        <authorList>
            <person name="Bruccoleri R.E."/>
            <person name="Oakeley E.J."/>
            <person name="Faust A.M.E."/>
            <person name="Altorfer M."/>
            <person name="Dessus-Babus S."/>
            <person name="Burckhardt D."/>
            <person name="Oertli M."/>
            <person name="Naumann U."/>
            <person name="Petersen F."/>
            <person name="Wong J."/>
        </authorList>
    </citation>
    <scope>NUCLEOTIDE SEQUENCE</scope>
    <source>
        <strain evidence="1">GSM-AAB239-AS_SAM_17_03QT</strain>
    </source>
</reference>
<evidence type="ECO:0000313" key="2">
    <source>
        <dbReference type="Proteomes" id="UP001140949"/>
    </source>
</evidence>
<reference evidence="1" key="2">
    <citation type="submission" date="2023-04" db="EMBL/GenBank/DDBJ databases">
        <authorList>
            <person name="Bruccoleri R.E."/>
            <person name="Oakeley E.J."/>
            <person name="Faust A.-M."/>
            <person name="Dessus-Babus S."/>
            <person name="Altorfer M."/>
            <person name="Burckhardt D."/>
            <person name="Oertli M."/>
            <person name="Naumann U."/>
            <person name="Petersen F."/>
            <person name="Wong J."/>
        </authorList>
    </citation>
    <scope>NUCLEOTIDE SEQUENCE</scope>
    <source>
        <strain evidence="1">GSM-AAB239-AS_SAM_17_03QT</strain>
        <tissue evidence="1">Leaf</tissue>
    </source>
</reference>
<proteinExistence type="predicted"/>